<feature type="signal peptide" evidence="12">
    <location>
        <begin position="1"/>
        <end position="21"/>
    </location>
</feature>
<gene>
    <name evidence="15" type="ORF">ACFFI0_05460</name>
</gene>
<name>A0ABV6HII0_9SPHI</name>
<keyword evidence="7" id="KW-0645">Protease</keyword>
<keyword evidence="10" id="KW-0862">Zinc</keyword>
<sequence length="702" mass="81102">MSRNSLFISITCLLLSCWSCATTKHVDIPPVNIYANAPNADVYHASYPLKISIKHTDLDLRFDWERARVFGKATLTLQSYFYPQDSVILDANGFEVKAVMLLQDAARKKLPFTYDGKKLAIALDRKYNRDELFKIFIEYTANPNQLEVGKDIASPDDRGLYFIQPDELAGIPRQLWSQGETECNSNWFPTINNTMLKMTQQIALTVPDSMITLSNGLLKQSKRNNDGTRTDIWKQELPHAPYLVMIAAGNFKIVKDQWRGKEVSYYMEPKYAPYASMIFGKTPEMLEFYSKKLGVDYPWDKYAQIVVRNFVSGAMENTSASVFFDRMNMTPAEYKDETYEDIVAHELFHHWFGDLVTAESWANLPLNESFATYGEYLWLEHKYGREEADMHALNDELAYFAKDKNKELDLIRFNYADREQMFDEVSYQKGGRILHMLRETVGDDAFFASLQLYLKKHAYQSVEVHDLRQAFEQVTGQDLNWFFDQWFLAAGHPLLEIKTHYQDSTKQVIVQIAQKQDLASMPLYKLPIAIDIYVDGHVDRQTVTLTKQEQTFHLPATKSPQLINFDAKKCILGKKEQSKSLDEWAYQYKHAPLFMDRFEVLENLNDVLDSAKAKEIVVAALTDSAWMIRLMALGAIEKFTKDELKQIYPTVKKMATADERSYVRASAVMLLRTLFQNYDNKEIFKIASQDDAPSVQQALHMK</sequence>
<evidence type="ECO:0000259" key="14">
    <source>
        <dbReference type="Pfam" id="PF17900"/>
    </source>
</evidence>
<dbReference type="InterPro" id="IPR001930">
    <property type="entry name" value="Peptidase_M1"/>
</dbReference>
<evidence type="ECO:0000256" key="10">
    <source>
        <dbReference type="ARBA" id="ARBA00022833"/>
    </source>
</evidence>
<dbReference type="Gene3D" id="2.60.40.1730">
    <property type="entry name" value="tricorn interacting facor f3 domain"/>
    <property type="match status" value="1"/>
</dbReference>
<dbReference type="Proteomes" id="UP001589774">
    <property type="component" value="Unassembled WGS sequence"/>
</dbReference>
<dbReference type="RefSeq" id="WP_130854450.1">
    <property type="nucleotide sequence ID" value="NZ_JBHLWO010000001.1"/>
</dbReference>
<keyword evidence="12" id="KW-0732">Signal</keyword>
<dbReference type="EMBL" id="JBHLWO010000001">
    <property type="protein sequence ID" value="MFC0317743.1"/>
    <property type="molecule type" value="Genomic_DNA"/>
</dbReference>
<dbReference type="PROSITE" id="PS51257">
    <property type="entry name" value="PROKAR_LIPOPROTEIN"/>
    <property type="match status" value="1"/>
</dbReference>
<comment type="caution">
    <text evidence="15">The sequence shown here is derived from an EMBL/GenBank/DDBJ whole genome shotgun (WGS) entry which is preliminary data.</text>
</comment>
<keyword evidence="16" id="KW-1185">Reference proteome</keyword>
<evidence type="ECO:0000256" key="7">
    <source>
        <dbReference type="ARBA" id="ARBA00022670"/>
    </source>
</evidence>
<dbReference type="InterPro" id="IPR050344">
    <property type="entry name" value="Peptidase_M1_aminopeptidases"/>
</dbReference>
<dbReference type="InterPro" id="IPR042097">
    <property type="entry name" value="Aminopeptidase_N-like_N_sf"/>
</dbReference>
<feature type="chain" id="PRO_5045258171" description="Aminopeptidase N" evidence="12">
    <location>
        <begin position="22"/>
        <end position="702"/>
    </location>
</feature>
<evidence type="ECO:0000256" key="5">
    <source>
        <dbReference type="ARBA" id="ARBA00015611"/>
    </source>
</evidence>
<comment type="catalytic activity">
    <reaction evidence="1">
        <text>Release of an N-terminal amino acid, Xaa-|-Yaa- from a peptide, amide or arylamide. Xaa is preferably Ala, but may be most amino acids including Pro (slow action). When a terminal hydrophobic residue is followed by a prolyl residue, the two may be released as an intact Xaa-Pro dipeptide.</text>
        <dbReference type="EC" id="3.4.11.2"/>
    </reaction>
</comment>
<dbReference type="Pfam" id="PF17900">
    <property type="entry name" value="Peptidase_M1_N"/>
    <property type="match status" value="1"/>
</dbReference>
<dbReference type="SUPFAM" id="SSF55486">
    <property type="entry name" value="Metalloproteases ('zincins'), catalytic domain"/>
    <property type="match status" value="1"/>
</dbReference>
<comment type="similarity">
    <text evidence="3">Belongs to the peptidase M1 family.</text>
</comment>
<dbReference type="CDD" id="cd09603">
    <property type="entry name" value="M1_APN_like"/>
    <property type="match status" value="1"/>
</dbReference>
<evidence type="ECO:0000256" key="12">
    <source>
        <dbReference type="SAM" id="SignalP"/>
    </source>
</evidence>
<keyword evidence="6 15" id="KW-0031">Aminopeptidase</keyword>
<dbReference type="InterPro" id="IPR027268">
    <property type="entry name" value="Peptidase_M4/M1_CTD_sf"/>
</dbReference>
<evidence type="ECO:0000259" key="13">
    <source>
        <dbReference type="Pfam" id="PF01433"/>
    </source>
</evidence>
<dbReference type="InterPro" id="IPR016024">
    <property type="entry name" value="ARM-type_fold"/>
</dbReference>
<dbReference type="PANTHER" id="PTHR11533:SF174">
    <property type="entry name" value="PUROMYCIN-SENSITIVE AMINOPEPTIDASE-RELATED"/>
    <property type="match status" value="1"/>
</dbReference>
<evidence type="ECO:0000313" key="16">
    <source>
        <dbReference type="Proteomes" id="UP001589774"/>
    </source>
</evidence>
<keyword evidence="8" id="KW-0479">Metal-binding</keyword>
<organism evidence="15 16">
    <name type="scientific">Olivibacter oleidegradans</name>
    <dbReference type="NCBI Taxonomy" id="760123"/>
    <lineage>
        <taxon>Bacteria</taxon>
        <taxon>Pseudomonadati</taxon>
        <taxon>Bacteroidota</taxon>
        <taxon>Sphingobacteriia</taxon>
        <taxon>Sphingobacteriales</taxon>
        <taxon>Sphingobacteriaceae</taxon>
        <taxon>Olivibacter</taxon>
    </lineage>
</organism>
<keyword evidence="9" id="KW-0378">Hydrolase</keyword>
<evidence type="ECO:0000256" key="3">
    <source>
        <dbReference type="ARBA" id="ARBA00010136"/>
    </source>
</evidence>
<dbReference type="InterPro" id="IPR045357">
    <property type="entry name" value="Aminopeptidase_N-like_N"/>
</dbReference>
<evidence type="ECO:0000256" key="2">
    <source>
        <dbReference type="ARBA" id="ARBA00001947"/>
    </source>
</evidence>
<dbReference type="Pfam" id="PF01433">
    <property type="entry name" value="Peptidase_M1"/>
    <property type="match status" value="1"/>
</dbReference>
<proteinExistence type="inferred from homology"/>
<evidence type="ECO:0000256" key="8">
    <source>
        <dbReference type="ARBA" id="ARBA00022723"/>
    </source>
</evidence>
<evidence type="ECO:0000256" key="6">
    <source>
        <dbReference type="ARBA" id="ARBA00022438"/>
    </source>
</evidence>
<evidence type="ECO:0000256" key="1">
    <source>
        <dbReference type="ARBA" id="ARBA00000098"/>
    </source>
</evidence>
<dbReference type="Gene3D" id="1.10.390.10">
    <property type="entry name" value="Neutral Protease Domain 2"/>
    <property type="match status" value="1"/>
</dbReference>
<feature type="domain" description="Aminopeptidase N-like N-terminal" evidence="14">
    <location>
        <begin position="54"/>
        <end position="243"/>
    </location>
</feature>
<comment type="cofactor">
    <cofactor evidence="2">
        <name>Zn(2+)</name>
        <dbReference type="ChEBI" id="CHEBI:29105"/>
    </cofactor>
</comment>
<accession>A0ABV6HII0</accession>
<evidence type="ECO:0000256" key="11">
    <source>
        <dbReference type="ARBA" id="ARBA00023049"/>
    </source>
</evidence>
<reference evidence="15 16" key="1">
    <citation type="submission" date="2024-09" db="EMBL/GenBank/DDBJ databases">
        <authorList>
            <person name="Sun Q."/>
            <person name="Mori K."/>
        </authorList>
    </citation>
    <scope>NUCLEOTIDE SEQUENCE [LARGE SCALE GENOMIC DNA]</scope>
    <source>
        <strain evidence="15 16">CCM 7765</strain>
    </source>
</reference>
<dbReference type="SUPFAM" id="SSF63737">
    <property type="entry name" value="Leukotriene A4 hydrolase N-terminal domain"/>
    <property type="match status" value="1"/>
</dbReference>
<keyword evidence="11" id="KW-0482">Metalloprotease</keyword>
<dbReference type="Gene3D" id="1.25.10.10">
    <property type="entry name" value="Leucine-rich Repeat Variant"/>
    <property type="match status" value="1"/>
</dbReference>
<protein>
    <recommendedName>
        <fullName evidence="5">Aminopeptidase N</fullName>
        <ecNumber evidence="4">3.4.11.2</ecNumber>
    </recommendedName>
</protein>
<dbReference type="GO" id="GO:0004177">
    <property type="term" value="F:aminopeptidase activity"/>
    <property type="evidence" value="ECO:0007669"/>
    <property type="project" value="UniProtKB-KW"/>
</dbReference>
<feature type="domain" description="Peptidase M1 membrane alanine aminopeptidase" evidence="13">
    <location>
        <begin position="280"/>
        <end position="486"/>
    </location>
</feature>
<dbReference type="InterPro" id="IPR011989">
    <property type="entry name" value="ARM-like"/>
</dbReference>
<evidence type="ECO:0000256" key="9">
    <source>
        <dbReference type="ARBA" id="ARBA00022801"/>
    </source>
</evidence>
<dbReference type="InterPro" id="IPR014782">
    <property type="entry name" value="Peptidase_M1_dom"/>
</dbReference>
<dbReference type="PRINTS" id="PR00756">
    <property type="entry name" value="ALADIPTASE"/>
</dbReference>
<dbReference type="EC" id="3.4.11.2" evidence="4"/>
<dbReference type="PANTHER" id="PTHR11533">
    <property type="entry name" value="PROTEASE M1 ZINC METALLOPROTEASE"/>
    <property type="match status" value="1"/>
</dbReference>
<evidence type="ECO:0000313" key="15">
    <source>
        <dbReference type="EMBL" id="MFC0317743.1"/>
    </source>
</evidence>
<evidence type="ECO:0000256" key="4">
    <source>
        <dbReference type="ARBA" id="ARBA00012564"/>
    </source>
</evidence>
<dbReference type="SUPFAM" id="SSF48371">
    <property type="entry name" value="ARM repeat"/>
    <property type="match status" value="1"/>
</dbReference>